<keyword evidence="2" id="KW-1185">Reference proteome</keyword>
<sequence length="69" mass="8196">MSKLEVQVKHRKTASTKHCNCLKLRIQNTKIRGKKCEPNEEFDNLKGLFEKELASYNNKKQYEVEQQEI</sequence>
<dbReference type="InParanoid" id="A0A2P6MYL6"/>
<organism evidence="1 2">
    <name type="scientific">Planoprotostelium fungivorum</name>
    <dbReference type="NCBI Taxonomy" id="1890364"/>
    <lineage>
        <taxon>Eukaryota</taxon>
        <taxon>Amoebozoa</taxon>
        <taxon>Evosea</taxon>
        <taxon>Variosea</taxon>
        <taxon>Cavosteliida</taxon>
        <taxon>Cavosteliaceae</taxon>
        <taxon>Planoprotostelium</taxon>
    </lineage>
</organism>
<evidence type="ECO:0000313" key="2">
    <source>
        <dbReference type="Proteomes" id="UP000241769"/>
    </source>
</evidence>
<reference evidence="1 2" key="1">
    <citation type="journal article" date="2018" name="Genome Biol. Evol.">
        <title>Multiple Roots of Fruiting Body Formation in Amoebozoa.</title>
        <authorList>
            <person name="Hillmann F."/>
            <person name="Forbes G."/>
            <person name="Novohradska S."/>
            <person name="Ferling I."/>
            <person name="Riege K."/>
            <person name="Groth M."/>
            <person name="Westermann M."/>
            <person name="Marz M."/>
            <person name="Spaller T."/>
            <person name="Winckler T."/>
            <person name="Schaap P."/>
            <person name="Glockner G."/>
        </authorList>
    </citation>
    <scope>NUCLEOTIDE SEQUENCE [LARGE SCALE GENOMIC DNA]</scope>
    <source>
        <strain evidence="1 2">Jena</strain>
    </source>
</reference>
<dbReference type="AlphaFoldDB" id="A0A2P6MYL6"/>
<gene>
    <name evidence="1" type="ORF">PROFUN_15606</name>
</gene>
<dbReference type="EMBL" id="MDYQ01000300">
    <property type="protein sequence ID" value="PRP76805.1"/>
    <property type="molecule type" value="Genomic_DNA"/>
</dbReference>
<protein>
    <submittedName>
        <fullName evidence="1">Uncharacterized protein</fullName>
    </submittedName>
</protein>
<proteinExistence type="predicted"/>
<name>A0A2P6MYL6_9EUKA</name>
<evidence type="ECO:0000313" key="1">
    <source>
        <dbReference type="EMBL" id="PRP76805.1"/>
    </source>
</evidence>
<dbReference type="Proteomes" id="UP000241769">
    <property type="component" value="Unassembled WGS sequence"/>
</dbReference>
<accession>A0A2P6MYL6</accession>
<comment type="caution">
    <text evidence="1">The sequence shown here is derived from an EMBL/GenBank/DDBJ whole genome shotgun (WGS) entry which is preliminary data.</text>
</comment>